<feature type="chain" id="PRO_5046299710" evidence="2">
    <location>
        <begin position="22"/>
        <end position="1042"/>
    </location>
</feature>
<name>A0ABQ4KHU6_9BACI</name>
<proteinExistence type="predicted"/>
<evidence type="ECO:0000313" key="4">
    <source>
        <dbReference type="EMBL" id="GIN57056.1"/>
    </source>
</evidence>
<evidence type="ECO:0000313" key="5">
    <source>
        <dbReference type="Proteomes" id="UP000679950"/>
    </source>
</evidence>
<feature type="region of interest" description="Disordered" evidence="1">
    <location>
        <begin position="499"/>
        <end position="519"/>
    </location>
</feature>
<feature type="domain" description="SH3b" evidence="3">
    <location>
        <begin position="197"/>
        <end position="262"/>
    </location>
</feature>
<feature type="domain" description="SH3b" evidence="3">
    <location>
        <begin position="666"/>
        <end position="731"/>
    </location>
</feature>
<keyword evidence="5" id="KW-1185">Reference proteome</keyword>
<reference evidence="4 5" key="1">
    <citation type="submission" date="2021-03" db="EMBL/GenBank/DDBJ databases">
        <title>Antimicrobial resistance genes in bacteria isolated from Japanese honey, and their potential for conferring macrolide and lincosamide resistance in the American foulbrood pathogen Paenibacillus larvae.</title>
        <authorList>
            <person name="Okamoto M."/>
            <person name="Kumagai M."/>
            <person name="Kanamori H."/>
            <person name="Takamatsu D."/>
        </authorList>
    </citation>
    <scope>NUCLEOTIDE SEQUENCE [LARGE SCALE GENOMIC DNA]</scope>
    <source>
        <strain evidence="4 5">J8TS2</strain>
    </source>
</reference>
<dbReference type="InterPro" id="IPR003646">
    <property type="entry name" value="SH3-like_bac-type"/>
</dbReference>
<dbReference type="InterPro" id="IPR002901">
    <property type="entry name" value="MGlyc_endo_b_GlcNAc-like_dom"/>
</dbReference>
<accession>A0ABQ4KHU6</accession>
<evidence type="ECO:0000259" key="3">
    <source>
        <dbReference type="PROSITE" id="PS51781"/>
    </source>
</evidence>
<dbReference type="PROSITE" id="PS51781">
    <property type="entry name" value="SH3B"/>
    <property type="match status" value="10"/>
</dbReference>
<feature type="domain" description="SH3b" evidence="3">
    <location>
        <begin position="781"/>
        <end position="857"/>
    </location>
</feature>
<gene>
    <name evidence="4" type="primary">lytD</name>
    <name evidence="4" type="ORF">J8TS2_13750</name>
</gene>
<sequence length="1042" mass="109598">MKKRVILPSLCFAVLSTVAFEQTIEAAEPPSGIESQHNMRYVAVDQGSSLNMRAEASTNASIIGKLANGTSVTVLSETNGWAKISANGKTGYVSNQYLNEKKTVTKPSTPKTTPVKTERKYVSVNAGSALNIRSSASASASIIGSLSNGTAVTVQSESNGWAQVKVNGKSGYVSSQYLTGKANANPSKPSTSAPSKTETKYVSVNAGSTLNLRSSASASASIIGSLSNGTAVTVQSESNGWAQVKVNGKTGYVSSQYLTGKANANPSKPSTSTPSKTETKYVSVNAGSTLNLRSSASANASIIGSLSNGTAVTVQSESNGWAQVKVNGKTGYVSSQYLTGKANANPSKPSTSASSKTETKYVSVNAGSTLNLRSSASASASIIGSLSNGTAVIVQSESNGWAQVKVNGKTGYVSSQYLTGKTSTNSSKPSTSTPSKTETKYVSVNAGSTLNLRSSASASASIIGSLSNGTAVTVQSESNGWAQVKVNGKTGYVSSQYLTGKTSTNPSKPSTSAPSKTETKYVSVNAGSTLNLRSGASANSSILGSLKNGTAVTVESESNGWAKVKVNGKTGYVSSQFLTSAKEIADSTPPTKYIKGASVSGINMYTKPSAKSSVMVKIASGIPVVVLSEENGWAKIKVYGEEGYIESKFLSDTNETGKDHENDAQEDLRYVEVNPGSSLNMRSSASTSGSIVSKLSRGTVVKVLSEKNGWAKVSANGKVGYVSTQYLTSEIKVPEGQQKETVYSQYDFTIDEFVDIQMKANPQTDTKYNTYIREDALSVKSNVGTVKGNGWNVRGGAGTGFWTVGQVSNGTKLNILSSVKGTDGYTWYQVDFKKAWVNASPEDVKYYVNPNNFAKDPIKSLQFVNLATSTKVQENEVNDRILSGKGILSGKASAFIQAGESLGVNEMYLISHALLETGNGQSTLANGVKVNGKTVYNMYGIGAFDGDAIAKGAQFAYNAGWFTPEQAIIGGAKYISNGYIHANQNTLYKMRWNPDGANDTGKATHQYATDIGWANKQIYQLHNLYSLVNSYNLVFDVPVFKK</sequence>
<dbReference type="Proteomes" id="UP000679950">
    <property type="component" value="Unassembled WGS sequence"/>
</dbReference>
<feature type="domain" description="SH3b" evidence="3">
    <location>
        <begin position="277"/>
        <end position="342"/>
    </location>
</feature>
<dbReference type="PANTHER" id="PTHR34408">
    <property type="entry name" value="FAMILY PROTEIN, PUTATIVE-RELATED"/>
    <property type="match status" value="1"/>
</dbReference>
<feature type="region of interest" description="Disordered" evidence="1">
    <location>
        <begin position="259"/>
        <end position="279"/>
    </location>
</feature>
<dbReference type="RefSeq" id="WP_212965909.1">
    <property type="nucleotide sequence ID" value="NZ_BORB01000009.1"/>
</dbReference>
<organism evidence="4 5">
    <name type="scientific">Lederbergia ruris</name>
    <dbReference type="NCBI Taxonomy" id="217495"/>
    <lineage>
        <taxon>Bacteria</taxon>
        <taxon>Bacillati</taxon>
        <taxon>Bacillota</taxon>
        <taxon>Bacilli</taxon>
        <taxon>Bacillales</taxon>
        <taxon>Bacillaceae</taxon>
        <taxon>Lederbergia</taxon>
    </lineage>
</organism>
<protein>
    <submittedName>
        <fullName evidence="4">Beta-N-acetylglucosaminidase</fullName>
    </submittedName>
</protein>
<feature type="region of interest" description="Disordered" evidence="1">
    <location>
        <begin position="339"/>
        <end position="358"/>
    </location>
</feature>
<feature type="domain" description="SH3b" evidence="3">
    <location>
        <begin position="37"/>
        <end position="102"/>
    </location>
</feature>
<evidence type="ECO:0000256" key="1">
    <source>
        <dbReference type="SAM" id="MobiDB-lite"/>
    </source>
</evidence>
<evidence type="ECO:0000256" key="2">
    <source>
        <dbReference type="SAM" id="SignalP"/>
    </source>
</evidence>
<feature type="compositionally biased region" description="Low complexity" evidence="1">
    <location>
        <begin position="343"/>
        <end position="356"/>
    </location>
</feature>
<keyword evidence="2" id="KW-0732">Signal</keyword>
<feature type="region of interest" description="Disordered" evidence="1">
    <location>
        <begin position="418"/>
        <end position="439"/>
    </location>
</feature>
<feature type="domain" description="SH3b" evidence="3">
    <location>
        <begin position="117"/>
        <end position="182"/>
    </location>
</feature>
<comment type="caution">
    <text evidence="4">The sequence shown here is derived from an EMBL/GenBank/DDBJ whole genome shotgun (WGS) entry which is preliminary data.</text>
</comment>
<dbReference type="Pfam" id="PF01832">
    <property type="entry name" value="Glucosaminidase"/>
    <property type="match status" value="1"/>
</dbReference>
<feature type="domain" description="SH3b" evidence="3">
    <location>
        <begin position="437"/>
        <end position="502"/>
    </location>
</feature>
<feature type="domain" description="SH3b" evidence="3">
    <location>
        <begin position="589"/>
        <end position="654"/>
    </location>
</feature>
<dbReference type="Gene3D" id="1.10.530.10">
    <property type="match status" value="1"/>
</dbReference>
<feature type="signal peptide" evidence="2">
    <location>
        <begin position="1"/>
        <end position="21"/>
    </location>
</feature>
<feature type="domain" description="SH3b" evidence="3">
    <location>
        <begin position="357"/>
        <end position="422"/>
    </location>
</feature>
<dbReference type="EMBL" id="BORB01000009">
    <property type="protein sequence ID" value="GIN57056.1"/>
    <property type="molecule type" value="Genomic_DNA"/>
</dbReference>
<feature type="compositionally biased region" description="Low complexity" evidence="1">
    <location>
        <begin position="266"/>
        <end position="276"/>
    </location>
</feature>
<feature type="compositionally biased region" description="Low complexity" evidence="1">
    <location>
        <begin position="501"/>
        <end position="516"/>
    </location>
</feature>
<dbReference type="SMART" id="SM00287">
    <property type="entry name" value="SH3b"/>
    <property type="match status" value="10"/>
</dbReference>
<dbReference type="Gene3D" id="2.30.30.40">
    <property type="entry name" value="SH3 Domains"/>
    <property type="match status" value="10"/>
</dbReference>
<feature type="domain" description="SH3b" evidence="3">
    <location>
        <begin position="517"/>
        <end position="582"/>
    </location>
</feature>
<dbReference type="InterPro" id="IPR052354">
    <property type="entry name" value="Cell_Wall_Dynamics_Protein"/>
</dbReference>
<feature type="compositionally biased region" description="Low complexity" evidence="1">
    <location>
        <begin position="421"/>
        <end position="436"/>
    </location>
</feature>
<dbReference type="PANTHER" id="PTHR34408:SF1">
    <property type="entry name" value="GLYCOSYL HYDROLASE FAMILY 19 DOMAIN-CONTAINING PROTEIN HI_1415"/>
    <property type="match status" value="1"/>
</dbReference>
<dbReference type="SMART" id="SM00047">
    <property type="entry name" value="LYZ2"/>
    <property type="match status" value="1"/>
</dbReference>
<dbReference type="Pfam" id="PF08239">
    <property type="entry name" value="SH3_3"/>
    <property type="match status" value="9"/>
</dbReference>